<keyword evidence="9" id="KW-0106">Calcium</keyword>
<dbReference type="Proteomes" id="UP001141327">
    <property type="component" value="Unassembled WGS sequence"/>
</dbReference>
<dbReference type="PANTHER" id="PTHR15929">
    <property type="entry name" value="STORE-OPERATED CALCIUM ENTRY-ASSOCIATED REGULATORY FACTOR"/>
    <property type="match status" value="1"/>
</dbReference>
<evidence type="ECO:0000313" key="17">
    <source>
        <dbReference type="EMBL" id="KAJ4462731.1"/>
    </source>
</evidence>
<evidence type="ECO:0000256" key="6">
    <source>
        <dbReference type="ARBA" id="ARBA00022692"/>
    </source>
</evidence>
<evidence type="ECO:0000256" key="1">
    <source>
        <dbReference type="ARBA" id="ARBA00004115"/>
    </source>
</evidence>
<evidence type="ECO:0000256" key="14">
    <source>
        <dbReference type="SAM" id="MobiDB-lite"/>
    </source>
</evidence>
<evidence type="ECO:0000256" key="7">
    <source>
        <dbReference type="ARBA" id="ARBA00022729"/>
    </source>
</evidence>
<dbReference type="Pfam" id="PF06682">
    <property type="entry name" value="SARAF"/>
    <property type="match status" value="1"/>
</dbReference>
<evidence type="ECO:0000256" key="3">
    <source>
        <dbReference type="ARBA" id="ARBA00016584"/>
    </source>
</evidence>
<evidence type="ECO:0000256" key="4">
    <source>
        <dbReference type="ARBA" id="ARBA00022448"/>
    </source>
</evidence>
<evidence type="ECO:0000256" key="2">
    <source>
        <dbReference type="ARBA" id="ARBA00006833"/>
    </source>
</evidence>
<evidence type="ECO:0000313" key="18">
    <source>
        <dbReference type="Proteomes" id="UP001141327"/>
    </source>
</evidence>
<keyword evidence="18" id="KW-1185">Reference proteome</keyword>
<keyword evidence="8" id="KW-0256">Endoplasmic reticulum</keyword>
<comment type="similarity">
    <text evidence="2">Belongs to the SARAF family.</text>
</comment>
<feature type="region of interest" description="Disordered" evidence="14">
    <location>
        <begin position="297"/>
        <end position="345"/>
    </location>
</feature>
<evidence type="ECO:0000256" key="15">
    <source>
        <dbReference type="SAM" id="Phobius"/>
    </source>
</evidence>
<accession>A0ABQ8UUC9</accession>
<feature type="chain" id="PRO_5047326118" description="Store-operated calcium entry-associated regulatory factor" evidence="16">
    <location>
        <begin position="30"/>
        <end position="345"/>
    </location>
</feature>
<proteinExistence type="inferred from homology"/>
<dbReference type="EMBL" id="JAPMOS010000002">
    <property type="protein sequence ID" value="KAJ4462731.1"/>
    <property type="molecule type" value="Genomic_DNA"/>
</dbReference>
<organism evidence="17 18">
    <name type="scientific">Paratrimastix pyriformis</name>
    <dbReference type="NCBI Taxonomy" id="342808"/>
    <lineage>
        <taxon>Eukaryota</taxon>
        <taxon>Metamonada</taxon>
        <taxon>Preaxostyla</taxon>
        <taxon>Paratrimastigidae</taxon>
        <taxon>Paratrimastix</taxon>
    </lineage>
</organism>
<keyword evidence="7 16" id="KW-0732">Signal</keyword>
<evidence type="ECO:0000256" key="16">
    <source>
        <dbReference type="SAM" id="SignalP"/>
    </source>
</evidence>
<evidence type="ECO:0000256" key="10">
    <source>
        <dbReference type="ARBA" id="ARBA00022989"/>
    </source>
</evidence>
<comment type="caution">
    <text evidence="17">The sequence shown here is derived from an EMBL/GenBank/DDBJ whole genome shotgun (WGS) entry which is preliminary data.</text>
</comment>
<keyword evidence="10 15" id="KW-1133">Transmembrane helix</keyword>
<feature type="signal peptide" evidence="16">
    <location>
        <begin position="1"/>
        <end position="29"/>
    </location>
</feature>
<feature type="transmembrane region" description="Helical" evidence="15">
    <location>
        <begin position="191"/>
        <end position="208"/>
    </location>
</feature>
<keyword evidence="12 15" id="KW-0472">Membrane</keyword>
<evidence type="ECO:0000256" key="13">
    <source>
        <dbReference type="ARBA" id="ARBA00031116"/>
    </source>
</evidence>
<keyword evidence="11" id="KW-0406">Ion transport</keyword>
<dbReference type="InterPro" id="IPR009567">
    <property type="entry name" value="SARAF"/>
</dbReference>
<gene>
    <name evidence="17" type="ORF">PAPYR_746</name>
</gene>
<name>A0ABQ8UUC9_9EUKA</name>
<feature type="compositionally biased region" description="Low complexity" evidence="14">
    <location>
        <begin position="304"/>
        <end position="321"/>
    </location>
</feature>
<keyword evidence="4" id="KW-0813">Transport</keyword>
<evidence type="ECO:0000256" key="9">
    <source>
        <dbReference type="ARBA" id="ARBA00022837"/>
    </source>
</evidence>
<evidence type="ECO:0000256" key="12">
    <source>
        <dbReference type="ARBA" id="ARBA00023136"/>
    </source>
</evidence>
<dbReference type="PANTHER" id="PTHR15929:SF0">
    <property type="entry name" value="STORE-OPERATED CALCIUM ENTRY-ASSOCIATED REGULATORY FACTOR"/>
    <property type="match status" value="1"/>
</dbReference>
<feature type="region of interest" description="Disordered" evidence="14">
    <location>
        <begin position="149"/>
        <end position="169"/>
    </location>
</feature>
<evidence type="ECO:0000256" key="5">
    <source>
        <dbReference type="ARBA" id="ARBA00022568"/>
    </source>
</evidence>
<evidence type="ECO:0000256" key="8">
    <source>
        <dbReference type="ARBA" id="ARBA00022824"/>
    </source>
</evidence>
<protein>
    <recommendedName>
        <fullName evidence="3">Store-operated calcium entry-associated regulatory factor</fullName>
    </recommendedName>
    <alternativeName>
        <fullName evidence="13">Transmembrane protein 66</fullName>
    </alternativeName>
</protein>
<reference evidence="17" key="1">
    <citation type="journal article" date="2022" name="bioRxiv">
        <title>Genomics of Preaxostyla Flagellates Illuminates Evolutionary Transitions and the Path Towards Mitochondrial Loss.</title>
        <authorList>
            <person name="Novak L.V.F."/>
            <person name="Treitli S.C."/>
            <person name="Pyrih J."/>
            <person name="Halakuc P."/>
            <person name="Pipaliya S.V."/>
            <person name="Vacek V."/>
            <person name="Brzon O."/>
            <person name="Soukal P."/>
            <person name="Eme L."/>
            <person name="Dacks J.B."/>
            <person name="Karnkowska A."/>
            <person name="Elias M."/>
            <person name="Hampl V."/>
        </authorList>
    </citation>
    <scope>NUCLEOTIDE SEQUENCE</scope>
    <source>
        <strain evidence="17">RCP-MX</strain>
    </source>
</reference>
<feature type="region of interest" description="Disordered" evidence="14">
    <location>
        <begin position="228"/>
        <end position="256"/>
    </location>
</feature>
<sequence>MKNSHRPLCPTAVSLAIVSVLLFVSLGAAKPAGKKILLEDVKVITLNAGSMTTARRGSAVPQLKCVGGSASHLKEFYPSTVQCTNQGSDGRDVQWHCTSDMEDTVKFGALSVSCEGYDYPDDQYILPGSCGLEYKLELTEKGRRHETEEVEASKWSHRAARREEVPVPPPHYDNRHFTDYHPAHSHGGKSLLFWMLFIGGVIAVVRIYKRRHAAVAPGPPAQPPMGMGMGGMGSQPSYYPSTNDFPAPSAPPAPSSCAPTYVAPTVVAPSHSHIRSMVGAGLLGYLWGRGRQNTVHPPQRGFFAPAAPAAPAAPVYTHTRTPSPPRHSSPPRTREASGFAGTSRR</sequence>
<keyword evidence="6 15" id="KW-0812">Transmembrane</keyword>
<keyword evidence="5" id="KW-0109">Calcium transport</keyword>
<evidence type="ECO:0000256" key="11">
    <source>
        <dbReference type="ARBA" id="ARBA00023065"/>
    </source>
</evidence>
<comment type="subcellular location">
    <subcellularLocation>
        <location evidence="1">Endoplasmic reticulum membrane</location>
        <topology evidence="1">Single-pass type I membrane protein</topology>
    </subcellularLocation>
</comment>